<dbReference type="OrthoDB" id="10370269at2759"/>
<evidence type="ECO:0000313" key="1">
    <source>
        <dbReference type="EMBL" id="VDM32753.1"/>
    </source>
</evidence>
<dbReference type="EMBL" id="UYWX01020470">
    <property type="protein sequence ID" value="VDM32753.1"/>
    <property type="molecule type" value="Genomic_DNA"/>
</dbReference>
<dbReference type="AlphaFoldDB" id="A0A158REX0"/>
<evidence type="ECO:0000313" key="2">
    <source>
        <dbReference type="Proteomes" id="UP000274429"/>
    </source>
</evidence>
<sequence>MILVIYPPLACSAGATASFVAHSRLDSPTFIFTPYCHLCRVYRQLTRREKVNHRQCSSTLYLCCYLLSVIAYFMFNTEHNRQRASLRLLLMYSVNKPFCSPLSTTIVAVVVKARTPTLASTPPLPPLCVPLVAQLRHWRWFIITLIFFYGLAILFSPARADSAGLALRVSRYPTGSRILGRSQRSTPYYERTLEMDVGFLCLMDDASEVEPKCFIAISENGTLAITEEPTRELKVNLISKARKVEEEEREVAEPQYGILFSDVKRRWFLCLNGSSIASMEICLDEALPQECSWTGVKDAVGIRIRPLVYPGKRIQLGEHTTSLRNVVLRFQRSVNKRISQGDDCSEVREILQPAARKDLSLAKSLLRSLHTAQKRLKLALLKRGEVFKAVHTTVQIINRMVQVRHDMKMAQWNYEGITASDQKRFIGISGCRFKVPETVEEEIDVYSAFREKQRILAWEEQKLVRSLFDRTKRLSLWSDESLLKYKQHPSLSRILQGLKVLPVNMTDMETNLYLVPRYLWEKYASKVSKNPINVQERAILLKLEELVVRRRHKDLLFLSKAECIENLMNQLPGRRRSLDILTSNSCGSEI</sequence>
<keyword evidence="2" id="KW-1185">Reference proteome</keyword>
<proteinExistence type="predicted"/>
<protein>
    <submittedName>
        <fullName evidence="3">VPS13 domain-containing protein</fullName>
    </submittedName>
</protein>
<dbReference type="Proteomes" id="UP000274429">
    <property type="component" value="Unassembled WGS sequence"/>
</dbReference>
<name>A0A158REX0_HYDTA</name>
<accession>A0A158REX0</accession>
<reference evidence="1 2" key="2">
    <citation type="submission" date="2018-11" db="EMBL/GenBank/DDBJ databases">
        <authorList>
            <consortium name="Pathogen Informatics"/>
        </authorList>
    </citation>
    <scope>NUCLEOTIDE SEQUENCE [LARGE SCALE GENOMIC DNA]</scope>
</reference>
<reference evidence="3" key="1">
    <citation type="submission" date="2016-04" db="UniProtKB">
        <authorList>
            <consortium name="WormBaseParasite"/>
        </authorList>
    </citation>
    <scope>IDENTIFICATION</scope>
</reference>
<organism evidence="3">
    <name type="scientific">Hydatigena taeniaeformis</name>
    <name type="common">Feline tapeworm</name>
    <name type="synonym">Taenia taeniaeformis</name>
    <dbReference type="NCBI Taxonomy" id="6205"/>
    <lineage>
        <taxon>Eukaryota</taxon>
        <taxon>Metazoa</taxon>
        <taxon>Spiralia</taxon>
        <taxon>Lophotrochozoa</taxon>
        <taxon>Platyhelminthes</taxon>
        <taxon>Cestoda</taxon>
        <taxon>Eucestoda</taxon>
        <taxon>Cyclophyllidea</taxon>
        <taxon>Taeniidae</taxon>
        <taxon>Hydatigera</taxon>
    </lineage>
</organism>
<evidence type="ECO:0000313" key="3">
    <source>
        <dbReference type="WBParaSite" id="TTAC_0000825201-mRNA-1"/>
    </source>
</evidence>
<gene>
    <name evidence="1" type="ORF">TTAC_LOCUS8237</name>
</gene>
<dbReference type="WBParaSite" id="TTAC_0000825201-mRNA-1">
    <property type="protein sequence ID" value="TTAC_0000825201-mRNA-1"/>
    <property type="gene ID" value="TTAC_0000825201"/>
</dbReference>